<sequence length="334" mass="35508">MTGALTKKTRSYLSMLAGGAVITFWAGALHAAQNQQPPDYSTLGAVPFTSANAPSAVRASETMLTIQGGPYTLGRNDGPAIERRAHSVTLEGFRMDRTEVTNAAFAEYLNALDIQVLVAFEAGGVSAKHLSQSGIALLTEGRGDSGLYPLIALDDDQARIGHDTDRFVPTEGYADHPVAETTWAGARAYCHWRGARLPTEAEWEAAARGSDAFLYPWGNTAPDPTRVFTSGRTGVTGAVGGRPAGASPLGVLDLSGSLAEWTSSLLRAYPYNPKDGREDHTLAGERVTRGGDYIYDANAATLTATHRDGFSNAPERGHRHIGFRCAADLQTDQG</sequence>
<feature type="chain" id="PRO_5003367413" evidence="1">
    <location>
        <begin position="32"/>
        <end position="334"/>
    </location>
</feature>
<protein>
    <submittedName>
        <fullName evidence="3">Serine/threonine-protein kinase-like protein</fullName>
    </submittedName>
</protein>
<dbReference type="KEGG" id="rli:RLO149_c008070"/>
<dbReference type="eggNOG" id="COG1262">
    <property type="taxonomic scope" value="Bacteria"/>
</dbReference>
<keyword evidence="1" id="KW-0732">Signal</keyword>
<dbReference type="AlphaFoldDB" id="F7ZLH4"/>
<organism evidence="3 4">
    <name type="scientific">Roseobacter litoralis (strain ATCC 49566 / DSM 6996 / JCM 21268 / NBRC 15278 / OCh 149)</name>
    <dbReference type="NCBI Taxonomy" id="391595"/>
    <lineage>
        <taxon>Bacteria</taxon>
        <taxon>Pseudomonadati</taxon>
        <taxon>Pseudomonadota</taxon>
        <taxon>Alphaproteobacteria</taxon>
        <taxon>Rhodobacterales</taxon>
        <taxon>Roseobacteraceae</taxon>
        <taxon>Roseobacter</taxon>
    </lineage>
</organism>
<dbReference type="RefSeq" id="WP_013960774.1">
    <property type="nucleotide sequence ID" value="NC_015730.1"/>
</dbReference>
<name>F7ZLH4_ROSLO</name>
<keyword evidence="4" id="KW-1185">Reference proteome</keyword>
<dbReference type="InterPro" id="IPR016187">
    <property type="entry name" value="CTDL_fold"/>
</dbReference>
<feature type="domain" description="Sulfatase-modifying factor enzyme-like" evidence="2">
    <location>
        <begin position="61"/>
        <end position="326"/>
    </location>
</feature>
<dbReference type="InterPro" id="IPR051043">
    <property type="entry name" value="Sulfatase_Mod_Factor_Kinase"/>
</dbReference>
<dbReference type="Proteomes" id="UP000001353">
    <property type="component" value="Chromosome"/>
</dbReference>
<evidence type="ECO:0000313" key="4">
    <source>
        <dbReference type="Proteomes" id="UP000001353"/>
    </source>
</evidence>
<dbReference type="PANTHER" id="PTHR23150">
    <property type="entry name" value="SULFATASE MODIFYING FACTOR 1, 2"/>
    <property type="match status" value="1"/>
</dbReference>
<dbReference type="GO" id="GO:0016301">
    <property type="term" value="F:kinase activity"/>
    <property type="evidence" value="ECO:0007669"/>
    <property type="project" value="UniProtKB-KW"/>
</dbReference>
<proteinExistence type="predicted"/>
<dbReference type="Gene3D" id="3.90.1580.10">
    <property type="entry name" value="paralog of FGE (formylglycine-generating enzyme)"/>
    <property type="match status" value="1"/>
</dbReference>
<gene>
    <name evidence="3" type="ordered locus">RLO149_c008070</name>
</gene>
<dbReference type="EMBL" id="CP002623">
    <property type="protein sequence ID" value="AEI92834.1"/>
    <property type="molecule type" value="Genomic_DNA"/>
</dbReference>
<evidence type="ECO:0000259" key="2">
    <source>
        <dbReference type="Pfam" id="PF03781"/>
    </source>
</evidence>
<feature type="signal peptide" evidence="1">
    <location>
        <begin position="1"/>
        <end position="31"/>
    </location>
</feature>
<dbReference type="Pfam" id="PF03781">
    <property type="entry name" value="FGE-sulfatase"/>
    <property type="match status" value="1"/>
</dbReference>
<accession>F7ZLH4</accession>
<dbReference type="PANTHER" id="PTHR23150:SF19">
    <property type="entry name" value="FORMYLGLYCINE-GENERATING ENZYME"/>
    <property type="match status" value="1"/>
</dbReference>
<dbReference type="SUPFAM" id="SSF56436">
    <property type="entry name" value="C-type lectin-like"/>
    <property type="match status" value="1"/>
</dbReference>
<dbReference type="STRING" id="391595.RLO149_c008070"/>
<evidence type="ECO:0000256" key="1">
    <source>
        <dbReference type="SAM" id="SignalP"/>
    </source>
</evidence>
<dbReference type="InterPro" id="IPR005532">
    <property type="entry name" value="SUMF_dom"/>
</dbReference>
<evidence type="ECO:0000313" key="3">
    <source>
        <dbReference type="EMBL" id="AEI92834.1"/>
    </source>
</evidence>
<dbReference type="InterPro" id="IPR042095">
    <property type="entry name" value="SUMF_sf"/>
</dbReference>
<dbReference type="HOGENOM" id="CLU_012431_0_2_5"/>
<dbReference type="OrthoDB" id="9768004at2"/>
<reference evidence="3 4" key="1">
    <citation type="journal article" date="2011" name="BMC Genomics">
        <title>Comparative genome analysis and genome-guided physiological analysis of Roseobacter litoralis.</title>
        <authorList>
            <person name="Kalhoefer D."/>
            <person name="Thole S."/>
            <person name="Voget S."/>
            <person name="Lehmann R."/>
            <person name="Liesegang H."/>
            <person name="Wollher A."/>
            <person name="Daniel R."/>
            <person name="Simon M."/>
            <person name="Brinkhoff T."/>
        </authorList>
    </citation>
    <scope>NUCLEOTIDE SEQUENCE [LARGE SCALE GENOMIC DNA]</scope>
    <source>
        <strain evidence="4">ATCC 49566 / DSM 6996 / JCM 21268 / NBRC 15278 / OCh 149</strain>
    </source>
</reference>
<dbReference type="GO" id="GO:0120147">
    <property type="term" value="F:formylglycine-generating oxidase activity"/>
    <property type="evidence" value="ECO:0007669"/>
    <property type="project" value="TreeGrafter"/>
</dbReference>